<keyword evidence="3" id="KW-1185">Reference proteome</keyword>
<dbReference type="EMBL" id="LGRX02003615">
    <property type="protein sequence ID" value="KAK3281953.1"/>
    <property type="molecule type" value="Genomic_DNA"/>
</dbReference>
<feature type="compositionally biased region" description="Basic and acidic residues" evidence="1">
    <location>
        <begin position="1"/>
        <end position="10"/>
    </location>
</feature>
<protein>
    <submittedName>
        <fullName evidence="2">Uncharacterized protein</fullName>
    </submittedName>
</protein>
<name>A0AAE0GPQ3_9CHLO</name>
<evidence type="ECO:0000256" key="1">
    <source>
        <dbReference type="SAM" id="MobiDB-lite"/>
    </source>
</evidence>
<reference evidence="2 3" key="1">
    <citation type="journal article" date="2015" name="Genome Biol. Evol.">
        <title>Comparative Genomics of a Bacterivorous Green Alga Reveals Evolutionary Causalities and Consequences of Phago-Mixotrophic Mode of Nutrition.</title>
        <authorList>
            <person name="Burns J.A."/>
            <person name="Paasch A."/>
            <person name="Narechania A."/>
            <person name="Kim E."/>
        </authorList>
    </citation>
    <scope>NUCLEOTIDE SEQUENCE [LARGE SCALE GENOMIC DNA]</scope>
    <source>
        <strain evidence="2 3">PLY_AMNH</strain>
    </source>
</reference>
<organism evidence="2 3">
    <name type="scientific">Cymbomonas tetramitiformis</name>
    <dbReference type="NCBI Taxonomy" id="36881"/>
    <lineage>
        <taxon>Eukaryota</taxon>
        <taxon>Viridiplantae</taxon>
        <taxon>Chlorophyta</taxon>
        <taxon>Pyramimonadophyceae</taxon>
        <taxon>Pyramimonadales</taxon>
        <taxon>Pyramimonadaceae</taxon>
        <taxon>Cymbomonas</taxon>
    </lineage>
</organism>
<comment type="caution">
    <text evidence="2">The sequence shown here is derived from an EMBL/GenBank/DDBJ whole genome shotgun (WGS) entry which is preliminary data.</text>
</comment>
<feature type="region of interest" description="Disordered" evidence="1">
    <location>
        <begin position="1"/>
        <end position="42"/>
    </location>
</feature>
<evidence type="ECO:0000313" key="3">
    <source>
        <dbReference type="Proteomes" id="UP001190700"/>
    </source>
</evidence>
<dbReference type="Proteomes" id="UP001190700">
    <property type="component" value="Unassembled WGS sequence"/>
</dbReference>
<dbReference type="AlphaFoldDB" id="A0AAE0GPQ3"/>
<sequence>MARKEKEKGKAKAKAHSSSDEEEDSEVVSRPPANESLKDVLDKTSVSNALLDQLHKMKLDESKPVCKEVLEQALHELAQEEGGVLNMSAGTSSSTLREEDWKKWMIANYKTPFERFCESNMEEEPDYEKYGLYDQPNEDC</sequence>
<evidence type="ECO:0000313" key="2">
    <source>
        <dbReference type="EMBL" id="KAK3281953.1"/>
    </source>
</evidence>
<proteinExistence type="predicted"/>
<gene>
    <name evidence="2" type="ORF">CYMTET_10285</name>
</gene>
<accession>A0AAE0GPQ3</accession>